<sequence>MFIASSWLGVIRLVLRFPVSLHLQPDKAATRDLSSVFGDGTRVSDRGAAGGSRRDPGSIAQIRVLCPKFNHRRLG</sequence>
<comment type="caution">
    <text evidence="2">The sequence shown here is derived from an EMBL/GenBank/DDBJ whole genome shotgun (WGS) entry which is preliminary data.</text>
</comment>
<dbReference type="RefSeq" id="XP_062653386.1">
    <property type="nucleotide sequence ID" value="XM_062797569.1"/>
</dbReference>
<feature type="chain" id="PRO_5043006271" description="Secreted protein" evidence="1">
    <location>
        <begin position="17"/>
        <end position="75"/>
    </location>
</feature>
<dbReference type="Proteomes" id="UP001302602">
    <property type="component" value="Unassembled WGS sequence"/>
</dbReference>
<dbReference type="GeneID" id="87834348"/>
<dbReference type="EMBL" id="MU853223">
    <property type="protein sequence ID" value="KAK4129615.1"/>
    <property type="molecule type" value="Genomic_DNA"/>
</dbReference>
<keyword evidence="3" id="KW-1185">Reference proteome</keyword>
<reference evidence="2" key="2">
    <citation type="submission" date="2023-05" db="EMBL/GenBank/DDBJ databases">
        <authorList>
            <consortium name="Lawrence Berkeley National Laboratory"/>
            <person name="Steindorff A."/>
            <person name="Hensen N."/>
            <person name="Bonometti L."/>
            <person name="Westerberg I."/>
            <person name="Brannstrom I.O."/>
            <person name="Guillou S."/>
            <person name="Cros-Aarteil S."/>
            <person name="Calhoun S."/>
            <person name="Haridas S."/>
            <person name="Kuo A."/>
            <person name="Mondo S."/>
            <person name="Pangilinan J."/>
            <person name="Riley R."/>
            <person name="Labutti K."/>
            <person name="Andreopoulos B."/>
            <person name="Lipzen A."/>
            <person name="Chen C."/>
            <person name="Yanf M."/>
            <person name="Daum C."/>
            <person name="Ng V."/>
            <person name="Clum A."/>
            <person name="Ohm R."/>
            <person name="Martin F."/>
            <person name="Silar P."/>
            <person name="Natvig D."/>
            <person name="Lalanne C."/>
            <person name="Gautier V."/>
            <person name="Ament-Velasquez S.L."/>
            <person name="Kruys A."/>
            <person name="Hutchinson M.I."/>
            <person name="Powell A.J."/>
            <person name="Barry K."/>
            <person name="Miller A.N."/>
            <person name="Grigoriev I.V."/>
            <person name="Debuchy R."/>
            <person name="Gladieux P."/>
            <person name="Thoren M.H."/>
            <person name="Johannesson H."/>
        </authorList>
    </citation>
    <scope>NUCLEOTIDE SEQUENCE</scope>
    <source>
        <strain evidence="2">CBS 731.68</strain>
    </source>
</reference>
<accession>A0AAN6UAV2</accession>
<protein>
    <recommendedName>
        <fullName evidence="4">Secreted protein</fullName>
    </recommendedName>
</protein>
<organism evidence="2 3">
    <name type="scientific">Parathielavia appendiculata</name>
    <dbReference type="NCBI Taxonomy" id="2587402"/>
    <lineage>
        <taxon>Eukaryota</taxon>
        <taxon>Fungi</taxon>
        <taxon>Dikarya</taxon>
        <taxon>Ascomycota</taxon>
        <taxon>Pezizomycotina</taxon>
        <taxon>Sordariomycetes</taxon>
        <taxon>Sordariomycetidae</taxon>
        <taxon>Sordariales</taxon>
        <taxon>Chaetomiaceae</taxon>
        <taxon>Parathielavia</taxon>
    </lineage>
</organism>
<evidence type="ECO:0008006" key="4">
    <source>
        <dbReference type="Google" id="ProtNLM"/>
    </source>
</evidence>
<keyword evidence="1" id="KW-0732">Signal</keyword>
<evidence type="ECO:0000313" key="2">
    <source>
        <dbReference type="EMBL" id="KAK4129615.1"/>
    </source>
</evidence>
<reference evidence="2" key="1">
    <citation type="journal article" date="2023" name="Mol. Phylogenet. Evol.">
        <title>Genome-scale phylogeny and comparative genomics of the fungal order Sordariales.</title>
        <authorList>
            <person name="Hensen N."/>
            <person name="Bonometti L."/>
            <person name="Westerberg I."/>
            <person name="Brannstrom I.O."/>
            <person name="Guillou S."/>
            <person name="Cros-Aarteil S."/>
            <person name="Calhoun S."/>
            <person name="Haridas S."/>
            <person name="Kuo A."/>
            <person name="Mondo S."/>
            <person name="Pangilinan J."/>
            <person name="Riley R."/>
            <person name="LaButti K."/>
            <person name="Andreopoulos B."/>
            <person name="Lipzen A."/>
            <person name="Chen C."/>
            <person name="Yan M."/>
            <person name="Daum C."/>
            <person name="Ng V."/>
            <person name="Clum A."/>
            <person name="Steindorff A."/>
            <person name="Ohm R.A."/>
            <person name="Martin F."/>
            <person name="Silar P."/>
            <person name="Natvig D.O."/>
            <person name="Lalanne C."/>
            <person name="Gautier V."/>
            <person name="Ament-Velasquez S.L."/>
            <person name="Kruys A."/>
            <person name="Hutchinson M.I."/>
            <person name="Powell A.J."/>
            <person name="Barry K."/>
            <person name="Miller A.N."/>
            <person name="Grigoriev I.V."/>
            <person name="Debuchy R."/>
            <person name="Gladieux P."/>
            <person name="Hiltunen Thoren M."/>
            <person name="Johannesson H."/>
        </authorList>
    </citation>
    <scope>NUCLEOTIDE SEQUENCE</scope>
    <source>
        <strain evidence="2">CBS 731.68</strain>
    </source>
</reference>
<gene>
    <name evidence="2" type="ORF">N657DRAFT_87445</name>
</gene>
<feature type="signal peptide" evidence="1">
    <location>
        <begin position="1"/>
        <end position="16"/>
    </location>
</feature>
<dbReference type="AlphaFoldDB" id="A0AAN6UAV2"/>
<evidence type="ECO:0000313" key="3">
    <source>
        <dbReference type="Proteomes" id="UP001302602"/>
    </source>
</evidence>
<proteinExistence type="predicted"/>
<evidence type="ECO:0000256" key="1">
    <source>
        <dbReference type="SAM" id="SignalP"/>
    </source>
</evidence>
<name>A0AAN6UAV2_9PEZI</name>